<reference evidence="1 2" key="1">
    <citation type="journal article" date="2024" name="J Genomics">
        <title>Draft genome sequencing and assembly of Favolaschia claudopus CIRM-BRFM 2984 isolated from oak limbs.</title>
        <authorList>
            <person name="Navarro D."/>
            <person name="Drula E."/>
            <person name="Chaduli D."/>
            <person name="Cazenave R."/>
            <person name="Ahrendt S."/>
            <person name="Wang J."/>
            <person name="Lipzen A."/>
            <person name="Daum C."/>
            <person name="Barry K."/>
            <person name="Grigoriev I.V."/>
            <person name="Favel A."/>
            <person name="Rosso M.N."/>
            <person name="Martin F."/>
        </authorList>
    </citation>
    <scope>NUCLEOTIDE SEQUENCE [LARGE SCALE GENOMIC DNA]</scope>
    <source>
        <strain evidence="1 2">CIRM-BRFM 2984</strain>
    </source>
</reference>
<organism evidence="1 2">
    <name type="scientific">Favolaschia claudopus</name>
    <dbReference type="NCBI Taxonomy" id="2862362"/>
    <lineage>
        <taxon>Eukaryota</taxon>
        <taxon>Fungi</taxon>
        <taxon>Dikarya</taxon>
        <taxon>Basidiomycota</taxon>
        <taxon>Agaricomycotina</taxon>
        <taxon>Agaricomycetes</taxon>
        <taxon>Agaricomycetidae</taxon>
        <taxon>Agaricales</taxon>
        <taxon>Marasmiineae</taxon>
        <taxon>Mycenaceae</taxon>
        <taxon>Favolaschia</taxon>
    </lineage>
</organism>
<proteinExistence type="predicted"/>
<dbReference type="AlphaFoldDB" id="A0AAV9ZZG7"/>
<dbReference type="EMBL" id="JAWWNJ010000097">
    <property type="protein sequence ID" value="KAK6996421.1"/>
    <property type="molecule type" value="Genomic_DNA"/>
</dbReference>
<keyword evidence="2" id="KW-1185">Reference proteome</keyword>
<evidence type="ECO:0000313" key="2">
    <source>
        <dbReference type="Proteomes" id="UP001362999"/>
    </source>
</evidence>
<accession>A0AAV9ZZG7</accession>
<comment type="caution">
    <text evidence="1">The sequence shown here is derived from an EMBL/GenBank/DDBJ whole genome shotgun (WGS) entry which is preliminary data.</text>
</comment>
<sequence>MAPNRTPSIPTLSLRPYNILAHVSFSSFSAVAVPYRYDLHSLCALAPAPSPSSDLPGCVPGREGQTQVDIESWWGRKWRRGWGVLSHWNTWTFCVTVFPLPWTEAALDYFKAGYSSGRSSSS</sequence>
<gene>
    <name evidence="1" type="ORF">R3P38DRAFT_3222035</name>
</gene>
<protein>
    <submittedName>
        <fullName evidence="1">Uncharacterized protein</fullName>
    </submittedName>
</protein>
<name>A0AAV9ZZG7_9AGAR</name>
<evidence type="ECO:0000313" key="1">
    <source>
        <dbReference type="EMBL" id="KAK6996421.1"/>
    </source>
</evidence>
<dbReference type="Proteomes" id="UP001362999">
    <property type="component" value="Unassembled WGS sequence"/>
</dbReference>